<dbReference type="EMBL" id="JBCGBO010000024">
    <property type="protein sequence ID" value="KAK9180903.1"/>
    <property type="molecule type" value="Genomic_DNA"/>
</dbReference>
<feature type="repeat" description="PPR" evidence="5">
    <location>
        <begin position="782"/>
        <end position="812"/>
    </location>
</feature>
<dbReference type="CDD" id="cd03784">
    <property type="entry name" value="GT1_Gtf-like"/>
    <property type="match status" value="1"/>
</dbReference>
<evidence type="ECO:0000256" key="1">
    <source>
        <dbReference type="ARBA" id="ARBA00009995"/>
    </source>
</evidence>
<dbReference type="FunFam" id="3.40.50.2000:FF:000040">
    <property type="entry name" value="UDP-glycosyltransferase 76C1"/>
    <property type="match status" value="1"/>
</dbReference>
<dbReference type="PANTHER" id="PTHR11926">
    <property type="entry name" value="GLUCOSYL/GLUCURONOSYL TRANSFERASES"/>
    <property type="match status" value="1"/>
</dbReference>
<organism evidence="6 7">
    <name type="scientific">Citrus x changshan-huyou</name>
    <dbReference type="NCBI Taxonomy" id="2935761"/>
    <lineage>
        <taxon>Eukaryota</taxon>
        <taxon>Viridiplantae</taxon>
        <taxon>Streptophyta</taxon>
        <taxon>Embryophyta</taxon>
        <taxon>Tracheophyta</taxon>
        <taxon>Spermatophyta</taxon>
        <taxon>Magnoliopsida</taxon>
        <taxon>eudicotyledons</taxon>
        <taxon>Gunneridae</taxon>
        <taxon>Pentapetalae</taxon>
        <taxon>rosids</taxon>
        <taxon>malvids</taxon>
        <taxon>Sapindales</taxon>
        <taxon>Rutaceae</taxon>
        <taxon>Aurantioideae</taxon>
        <taxon>Citrus</taxon>
    </lineage>
</organism>
<dbReference type="Proteomes" id="UP001428341">
    <property type="component" value="Unassembled WGS sequence"/>
</dbReference>
<keyword evidence="3" id="KW-0808">Transferase</keyword>
<evidence type="ECO:0000256" key="3">
    <source>
        <dbReference type="ARBA" id="ARBA00022679"/>
    </source>
</evidence>
<dbReference type="GO" id="GO:0080043">
    <property type="term" value="F:quercetin 3-O-glucosyltransferase activity"/>
    <property type="evidence" value="ECO:0007669"/>
    <property type="project" value="TreeGrafter"/>
</dbReference>
<accession>A0AAP0QAA2</accession>
<dbReference type="InterPro" id="IPR002885">
    <property type="entry name" value="PPR_rpt"/>
</dbReference>
<dbReference type="SUPFAM" id="SSF53756">
    <property type="entry name" value="UDP-Glycosyltransferase/glycogen phosphorylase"/>
    <property type="match status" value="1"/>
</dbReference>
<dbReference type="GO" id="GO:0080044">
    <property type="term" value="F:quercetin 7-O-glucosyltransferase activity"/>
    <property type="evidence" value="ECO:0007669"/>
    <property type="project" value="TreeGrafter"/>
</dbReference>
<dbReference type="Pfam" id="PF00201">
    <property type="entry name" value="UDPGT"/>
    <property type="match status" value="1"/>
</dbReference>
<dbReference type="AlphaFoldDB" id="A0AAP0QAA2"/>
<name>A0AAP0QAA2_9ROSI</name>
<dbReference type="FunFam" id="1.25.40.10:FF:000427">
    <property type="entry name" value="Pentatricopeptide repeat-containing protein chloroplastic"/>
    <property type="match status" value="1"/>
</dbReference>
<evidence type="ECO:0000313" key="7">
    <source>
        <dbReference type="Proteomes" id="UP001428341"/>
    </source>
</evidence>
<feature type="repeat" description="PPR" evidence="5">
    <location>
        <begin position="813"/>
        <end position="847"/>
    </location>
</feature>
<keyword evidence="7" id="KW-1185">Reference proteome</keyword>
<dbReference type="NCBIfam" id="TIGR00756">
    <property type="entry name" value="PPR"/>
    <property type="match status" value="4"/>
</dbReference>
<dbReference type="PANTHER" id="PTHR11926:SF1464">
    <property type="entry name" value="UDP-GLYCOSYLTRANSFERASE 76B1-LIKE"/>
    <property type="match status" value="1"/>
</dbReference>
<dbReference type="GO" id="GO:0009863">
    <property type="term" value="P:salicylic acid mediated signaling pathway"/>
    <property type="evidence" value="ECO:0007669"/>
    <property type="project" value="TreeGrafter"/>
</dbReference>
<dbReference type="PROSITE" id="PS51375">
    <property type="entry name" value="PPR"/>
    <property type="match status" value="4"/>
</dbReference>
<dbReference type="InterPro" id="IPR011990">
    <property type="entry name" value="TPR-like_helical_dom_sf"/>
</dbReference>
<comment type="similarity">
    <text evidence="1">Belongs to the UDP-glycosyltransferase family.</text>
</comment>
<protein>
    <recommendedName>
        <fullName evidence="8">UDP-glycosyltransferase</fullName>
    </recommendedName>
</protein>
<dbReference type="Pfam" id="PF13041">
    <property type="entry name" value="PPR_2"/>
    <property type="match status" value="2"/>
</dbReference>
<evidence type="ECO:0008006" key="8">
    <source>
        <dbReference type="Google" id="ProtNLM"/>
    </source>
</evidence>
<evidence type="ECO:0000256" key="2">
    <source>
        <dbReference type="ARBA" id="ARBA00022676"/>
    </source>
</evidence>
<evidence type="ECO:0000256" key="4">
    <source>
        <dbReference type="ARBA" id="ARBA00022737"/>
    </source>
</evidence>
<evidence type="ECO:0000256" key="5">
    <source>
        <dbReference type="PROSITE-ProRule" id="PRU00708"/>
    </source>
</evidence>
<dbReference type="Gene3D" id="3.40.50.2000">
    <property type="entry name" value="Glycogen Phosphorylase B"/>
    <property type="match status" value="2"/>
</dbReference>
<dbReference type="Gene3D" id="1.25.40.10">
    <property type="entry name" value="Tetratricopeptide repeat domain"/>
    <property type="match status" value="4"/>
</dbReference>
<feature type="repeat" description="PPR" evidence="5">
    <location>
        <begin position="681"/>
        <end position="715"/>
    </location>
</feature>
<proteinExistence type="inferred from homology"/>
<comment type="caution">
    <text evidence="6">The sequence shown here is derived from an EMBL/GenBank/DDBJ whole genome shotgun (WGS) entry which is preliminary data.</text>
</comment>
<sequence>MDVLGDSHIHQKKGRRLILFPLPLQGHINPMLQLANILYSKGFSITIIHTNFNSPNTSNYPQSSFCSIEDSSSETEASTADLVALLSLLNVQCVVSFRNCLAKLLSNVEEEEKEPIACLITDATWYFTQAVAESLKLSRIVLRTNSVSSFLVFAAFPVLSQKGYFPIRDSQSGAPVPELPPLRVKDIPVVETCYRETLHRLVTEATNQMKVSSGCIWNSLQDLELASLTKFQQDFPIPMFPIGPFHKFFSASSSSLLAHDQTSISWLDKQTPKSVIYVSFGSIAAINETEFLEVAWGLANSKVPFLWVVRPGLVRGAEWIEPLPQGFLETLDGRGHIVKWAPQQEVLAHPATGGFWTHCGWNSTLESICEGVPMICQPCFGDQMVNAIYVSDVWKVGLHLERKLERGEVERTIRRVMKEAEGQEIRGHIETRASACKHSLFQRLFNHYISKQLQCEARGTIRDWLAKLLSNLEEGTTANFTNSSQIIHCLETNPFPALLFMKLARSITHHLTTSSTTQKPKRVSTKPISLNSIKELHANLIRTHLHTDPSSISNVIKSYALSPSYLDKAHLVFNQLERPTLLVFNHMIQGLSQSDQPNEAIDMYNNMYHQGFTGDNLTFIFVFKACARVKDVFHGQKVHAHILKLGFGSYLFVSNALIHLYASCGRLGLARKLFDIMTNRDLVSWNSLNCGYSQCKRFEEVLALFNSMQEVNVKADAVTMVKVILACSNLGRWDIADSMVKYIEENNIEFDVYLGNTLIDVYGRRGLVDLAQEAFNQMLDKNIVSWNALIIGYAKVGHLIEAQKLFDEMPRRDVISWTSLITGYSRGNQFVEAVKLFREMMLAKVKPDEITLATVLSACAHIGSLDMGEAIHDYIKGMVQNVIFIWGIRLSTCLAVNGFADYALELFMQMLREGVRPTHGSFVGILLACTHAGLIDEGLQYFEKKAYEFMKAMPIAPDVVVWRILLSACKLHGNLVLAEIATGKLLELDPSNRELPNGKTLPYKFGGCELFFNYDEQENWPTARHCLISSEDMSCSSSNNEAKYSNGMLSLKDTFA</sequence>
<dbReference type="FunFam" id="3.40.50.2000:FF:000120">
    <property type="entry name" value="UDP-glycosyltransferase 76C1"/>
    <property type="match status" value="1"/>
</dbReference>
<keyword evidence="4" id="KW-0677">Repeat</keyword>
<gene>
    <name evidence="6" type="ORF">WN944_024039</name>
</gene>
<evidence type="ECO:0000313" key="6">
    <source>
        <dbReference type="EMBL" id="KAK9180903.1"/>
    </source>
</evidence>
<reference evidence="6 7" key="1">
    <citation type="submission" date="2024-05" db="EMBL/GenBank/DDBJ databases">
        <title>Haplotype-resolved chromosome-level genome assembly of Huyou (Citrus changshanensis).</title>
        <authorList>
            <person name="Miao C."/>
            <person name="Chen W."/>
            <person name="Wu Y."/>
            <person name="Wang L."/>
            <person name="Zhao S."/>
            <person name="Grierson D."/>
            <person name="Xu C."/>
            <person name="Chen K."/>
        </authorList>
    </citation>
    <scope>NUCLEOTIDE SEQUENCE [LARGE SCALE GENOMIC DNA]</scope>
    <source>
        <strain evidence="6">01-14</strain>
        <tissue evidence="6">Leaf</tissue>
    </source>
</reference>
<dbReference type="InterPro" id="IPR002213">
    <property type="entry name" value="UDP_glucos_trans"/>
</dbReference>
<keyword evidence="2" id="KW-0328">Glycosyltransferase</keyword>
<dbReference type="Pfam" id="PF01535">
    <property type="entry name" value="PPR"/>
    <property type="match status" value="4"/>
</dbReference>
<feature type="repeat" description="PPR" evidence="5">
    <location>
        <begin position="580"/>
        <end position="614"/>
    </location>
</feature>
<dbReference type="FunFam" id="1.25.40.10:FF:000348">
    <property type="entry name" value="Pentatricopeptide repeat-containing protein chloroplastic"/>
    <property type="match status" value="1"/>
</dbReference>